<dbReference type="SUPFAM" id="SSF51905">
    <property type="entry name" value="FAD/NAD(P)-binding domain"/>
    <property type="match status" value="1"/>
</dbReference>
<reference evidence="1 2" key="1">
    <citation type="submission" date="2016-04" db="EMBL/GenBank/DDBJ databases">
        <authorList>
            <person name="Evans L.H."/>
            <person name="Alamgir A."/>
            <person name="Owens N."/>
            <person name="Weber N.D."/>
            <person name="Virtaneva K."/>
            <person name="Barbian K."/>
            <person name="Babar A."/>
            <person name="Rosenke K."/>
        </authorList>
    </citation>
    <scope>NUCLEOTIDE SEQUENCE [LARGE SCALE GENOMIC DNA]</scope>
    <source>
        <strain evidence="1 2">IFM 0406</strain>
    </source>
</reference>
<comment type="caution">
    <text evidence="1">The sequence shown here is derived from an EMBL/GenBank/DDBJ whole genome shotgun (WGS) entry which is preliminary data.</text>
</comment>
<dbReference type="PRINTS" id="PR00411">
    <property type="entry name" value="PNDRDTASEI"/>
</dbReference>
<dbReference type="OrthoDB" id="833207at2"/>
<keyword evidence="2" id="KW-1185">Reference proteome</keyword>
<evidence type="ECO:0000313" key="1">
    <source>
        <dbReference type="EMBL" id="KZM74595.1"/>
    </source>
</evidence>
<dbReference type="Gene3D" id="3.40.50.720">
    <property type="entry name" value="NAD(P)-binding Rossmann-like Domain"/>
    <property type="match status" value="1"/>
</dbReference>
<dbReference type="EMBL" id="LWGR01000004">
    <property type="protein sequence ID" value="KZM74595.1"/>
    <property type="molecule type" value="Genomic_DNA"/>
</dbReference>
<evidence type="ECO:0000313" key="2">
    <source>
        <dbReference type="Proteomes" id="UP000076512"/>
    </source>
</evidence>
<dbReference type="Pfam" id="PF12831">
    <property type="entry name" value="FAD_oxidored"/>
    <property type="match status" value="1"/>
</dbReference>
<dbReference type="InterPro" id="IPR036188">
    <property type="entry name" value="FAD/NAD-bd_sf"/>
</dbReference>
<proteinExistence type="predicted"/>
<dbReference type="AlphaFoldDB" id="A0A161WNA4"/>
<sequence>MTRVDVAVIGTGPNGLAAAVTMARAGLRVELHEAAETIGGGLRTQPLLDRDIAHDICSAVHPMALASPFFEQFDLSRRGVAFATPRISYAHPLDDGRAGLAYRDLETTCTRLGGDGSRWRDLMAPLIEHSSGVAQLMLSGGQVLPRSPSAAFVLAPRILSHCTRLATRRYAGAEAKALFSGLAAHANGRLPSVVSAAVALLLGHLAHTTGWPIPRGGSTRIAAALVADIEAHGGTVHTANRIDDLRELADARVILCDLSPKEFVRIAKHELPARYVRRLGRFRYGPAAAKVDFLVNEPIPWTNPEVAHAGTVHLGGTQAETFRQETHTAAGIGTGAPFVLVSDPAVADLDRAHSGKRPVWAYAHVPNGDGVDPVPMVCRQIERYAPGFSETIIAARGICGAEYEAYNPNYVGGDIGAGAVTLRQALLRPTLRWGMHSTPLPHVYLCSASTPPGPGVHGMCGYLAAKLALRRRFGLSVPALAPGLSEAR</sequence>
<organism evidence="1 2">
    <name type="scientific">Nocardia terpenica</name>
    <dbReference type="NCBI Taxonomy" id="455432"/>
    <lineage>
        <taxon>Bacteria</taxon>
        <taxon>Bacillati</taxon>
        <taxon>Actinomycetota</taxon>
        <taxon>Actinomycetes</taxon>
        <taxon>Mycobacteriales</taxon>
        <taxon>Nocardiaceae</taxon>
        <taxon>Nocardia</taxon>
    </lineage>
</organism>
<dbReference type="STRING" id="455432.AWN90_21165"/>
<protein>
    <submittedName>
        <fullName evidence="1">Dehydrogenase</fullName>
    </submittedName>
</protein>
<accession>A0A161WNA4</accession>
<gene>
    <name evidence="1" type="ORF">AWN90_21165</name>
</gene>
<dbReference type="PANTHER" id="PTHR10668:SF105">
    <property type="entry name" value="DEHYDROGENASE-RELATED"/>
    <property type="match status" value="1"/>
</dbReference>
<dbReference type="Proteomes" id="UP000076512">
    <property type="component" value="Unassembled WGS sequence"/>
</dbReference>
<name>A0A161WNA4_9NOCA</name>
<dbReference type="PANTHER" id="PTHR10668">
    <property type="entry name" value="PHYTOENE DEHYDROGENASE"/>
    <property type="match status" value="1"/>
</dbReference>